<dbReference type="Pfam" id="PF01401">
    <property type="entry name" value="Peptidase_M2"/>
    <property type="match status" value="1"/>
</dbReference>
<evidence type="ECO:0000256" key="7">
    <source>
        <dbReference type="PROSITE-ProRule" id="PRU01355"/>
    </source>
</evidence>
<keyword evidence="4" id="KW-0325">Glycoprotein</keyword>
<evidence type="ECO:0000256" key="6">
    <source>
        <dbReference type="PIRSR" id="PIRSR601548-8"/>
    </source>
</evidence>
<evidence type="ECO:0000256" key="3">
    <source>
        <dbReference type="ARBA" id="ARBA00023157"/>
    </source>
</evidence>
<name>A0A8J2J648_9HEXA</name>
<evidence type="ECO:0000313" key="8">
    <source>
        <dbReference type="EMBL" id="CAG7694234.1"/>
    </source>
</evidence>
<feature type="non-terminal residue" evidence="8">
    <location>
        <position position="49"/>
    </location>
</feature>
<dbReference type="AlphaFoldDB" id="A0A8J2J648"/>
<keyword evidence="3" id="KW-1015">Disulfide bond</keyword>
<gene>
    <name evidence="8" type="ORF">AFUS01_LOCUS3820</name>
</gene>
<dbReference type="PANTHER" id="PTHR10514:SF27">
    <property type="entry name" value="ANGIOTENSIN-CONVERTING ENZYME"/>
    <property type="match status" value="1"/>
</dbReference>
<dbReference type="InterPro" id="IPR001548">
    <property type="entry name" value="Peptidase_M2"/>
</dbReference>
<comment type="similarity">
    <text evidence="1 7">Belongs to the peptidase M2 family.</text>
</comment>
<feature type="non-terminal residue" evidence="8">
    <location>
        <position position="1"/>
    </location>
</feature>
<evidence type="ECO:0000256" key="2">
    <source>
        <dbReference type="ARBA" id="ARBA00022729"/>
    </source>
</evidence>
<accession>A0A8J2J648</accession>
<evidence type="ECO:0000256" key="1">
    <source>
        <dbReference type="ARBA" id="ARBA00008139"/>
    </source>
</evidence>
<dbReference type="EMBL" id="CAJVCH010023223">
    <property type="protein sequence ID" value="CAG7694234.1"/>
    <property type="molecule type" value="Genomic_DNA"/>
</dbReference>
<keyword evidence="9" id="KW-1185">Reference proteome</keyword>
<proteinExistence type="inferred from homology"/>
<dbReference type="GO" id="GO:0006508">
    <property type="term" value="P:proteolysis"/>
    <property type="evidence" value="ECO:0007669"/>
    <property type="project" value="InterPro"/>
</dbReference>
<dbReference type="OrthoDB" id="10029630at2759"/>
<keyword evidence="2" id="KW-0732">Signal</keyword>
<sequence length="49" mass="5208">ANPGFHEAIGDVVALSVATPKHLQALGFIDKPPSDGSMLNFLMQMALEK</sequence>
<dbReference type="Proteomes" id="UP000708208">
    <property type="component" value="Unassembled WGS sequence"/>
</dbReference>
<protein>
    <submittedName>
        <fullName evidence="8">Uncharacterized protein</fullName>
    </submittedName>
</protein>
<comment type="caution">
    <text evidence="8">The sequence shown here is derived from an EMBL/GenBank/DDBJ whole genome shotgun (WGS) entry which is preliminary data.</text>
</comment>
<evidence type="ECO:0000256" key="5">
    <source>
        <dbReference type="PIRSR" id="PIRSR601548-3"/>
    </source>
</evidence>
<keyword evidence="5" id="KW-0479">Metal-binding</keyword>
<reference evidence="8" key="1">
    <citation type="submission" date="2021-06" db="EMBL/GenBank/DDBJ databases">
        <authorList>
            <person name="Hodson N. C."/>
            <person name="Mongue J. A."/>
            <person name="Jaron S. K."/>
        </authorList>
    </citation>
    <scope>NUCLEOTIDE SEQUENCE</scope>
</reference>
<keyword evidence="5" id="KW-0862">Zinc</keyword>
<evidence type="ECO:0000313" key="9">
    <source>
        <dbReference type="Proteomes" id="UP000708208"/>
    </source>
</evidence>
<dbReference type="GO" id="GO:0005886">
    <property type="term" value="C:plasma membrane"/>
    <property type="evidence" value="ECO:0007669"/>
    <property type="project" value="TreeGrafter"/>
</dbReference>
<comment type="caution">
    <text evidence="7">Lacks conserved residue(s) required for the propagation of feature annotation.</text>
</comment>
<evidence type="ECO:0000256" key="4">
    <source>
        <dbReference type="ARBA" id="ARBA00023180"/>
    </source>
</evidence>
<feature type="binding site" evidence="6">
    <location>
        <position position="7"/>
    </location>
    <ligand>
        <name>Zn(2+)</name>
        <dbReference type="ChEBI" id="CHEBI:29105"/>
        <label>2</label>
        <note>catalytic</note>
    </ligand>
</feature>
<dbReference type="PANTHER" id="PTHR10514">
    <property type="entry name" value="ANGIOTENSIN-CONVERTING ENZYME"/>
    <property type="match status" value="1"/>
</dbReference>
<organism evidence="8 9">
    <name type="scientific">Allacma fusca</name>
    <dbReference type="NCBI Taxonomy" id="39272"/>
    <lineage>
        <taxon>Eukaryota</taxon>
        <taxon>Metazoa</taxon>
        <taxon>Ecdysozoa</taxon>
        <taxon>Arthropoda</taxon>
        <taxon>Hexapoda</taxon>
        <taxon>Collembola</taxon>
        <taxon>Symphypleona</taxon>
        <taxon>Sminthuridae</taxon>
        <taxon>Allacma</taxon>
    </lineage>
</organism>
<dbReference type="GO" id="GO:0008241">
    <property type="term" value="F:peptidyl-dipeptidase activity"/>
    <property type="evidence" value="ECO:0007669"/>
    <property type="project" value="InterPro"/>
</dbReference>
<dbReference type="PROSITE" id="PS52011">
    <property type="entry name" value="PEPTIDASE_M2"/>
    <property type="match status" value="1"/>
</dbReference>
<feature type="binding site" evidence="5">
    <location>
        <position position="7"/>
    </location>
    <ligand>
        <name>Zn(2+)</name>
        <dbReference type="ChEBI" id="CHEBI:29105"/>
        <label>1</label>
        <note>catalytic</note>
    </ligand>
</feature>
<dbReference type="GO" id="GO:0008237">
    <property type="term" value="F:metallopeptidase activity"/>
    <property type="evidence" value="ECO:0007669"/>
    <property type="project" value="InterPro"/>
</dbReference>